<feature type="compositionally biased region" description="Basic and acidic residues" evidence="4">
    <location>
        <begin position="1"/>
        <end position="11"/>
    </location>
</feature>
<dbReference type="Gene3D" id="1.10.150.50">
    <property type="entry name" value="Transcription Factor, Ets-1"/>
    <property type="match status" value="1"/>
</dbReference>
<feature type="region of interest" description="Disordered" evidence="4">
    <location>
        <begin position="849"/>
        <end position="908"/>
    </location>
</feature>
<dbReference type="InterPro" id="IPR036028">
    <property type="entry name" value="SH3-like_dom_sf"/>
</dbReference>
<feature type="region of interest" description="Disordered" evidence="4">
    <location>
        <begin position="1284"/>
        <end position="1303"/>
    </location>
</feature>
<dbReference type="PANTHER" id="PTHR12301:SF10">
    <property type="match status" value="1"/>
</dbReference>
<feature type="compositionally biased region" description="Basic and acidic residues" evidence="4">
    <location>
        <begin position="1015"/>
        <end position="1025"/>
    </location>
</feature>
<feature type="domain" description="SH3" evidence="5">
    <location>
        <begin position="702"/>
        <end position="763"/>
    </location>
</feature>
<feature type="compositionally biased region" description="Low complexity" evidence="4">
    <location>
        <begin position="1143"/>
        <end position="1161"/>
    </location>
</feature>
<dbReference type="RefSeq" id="XP_032828524.1">
    <property type="nucleotide sequence ID" value="XM_032972633.1"/>
</dbReference>
<feature type="compositionally biased region" description="Basic and acidic residues" evidence="4">
    <location>
        <begin position="1040"/>
        <end position="1059"/>
    </location>
</feature>
<dbReference type="InterPro" id="IPR013761">
    <property type="entry name" value="SAM/pointed_sf"/>
</dbReference>
<name>A0AAJ7U3I0_PETMA</name>
<feature type="region of interest" description="Disordered" evidence="4">
    <location>
        <begin position="216"/>
        <end position="444"/>
    </location>
</feature>
<feature type="region of interest" description="Disordered" evidence="4">
    <location>
        <begin position="766"/>
        <end position="787"/>
    </location>
</feature>
<evidence type="ECO:0000313" key="7">
    <source>
        <dbReference type="Proteomes" id="UP001318040"/>
    </source>
</evidence>
<feature type="compositionally biased region" description="Low complexity" evidence="4">
    <location>
        <begin position="510"/>
        <end position="519"/>
    </location>
</feature>
<evidence type="ECO:0000259" key="6">
    <source>
        <dbReference type="PROSITE" id="PS50105"/>
    </source>
</evidence>
<dbReference type="InterPro" id="IPR035720">
    <property type="entry name" value="SASH1_SH3"/>
</dbReference>
<keyword evidence="2" id="KW-0597">Phosphoprotein</keyword>
<reference evidence="8" key="1">
    <citation type="submission" date="2025-08" db="UniProtKB">
        <authorList>
            <consortium name="RefSeq"/>
        </authorList>
    </citation>
    <scope>IDENTIFICATION</scope>
    <source>
        <tissue evidence="8">Sperm</tissue>
    </source>
</reference>
<dbReference type="SMART" id="SM00454">
    <property type="entry name" value="SAM"/>
    <property type="match status" value="1"/>
</dbReference>
<feature type="compositionally biased region" description="Gly residues" evidence="4">
    <location>
        <begin position="402"/>
        <end position="411"/>
    </location>
</feature>
<feature type="region of interest" description="Disordered" evidence="4">
    <location>
        <begin position="146"/>
        <end position="169"/>
    </location>
</feature>
<feature type="compositionally biased region" description="Gly residues" evidence="4">
    <location>
        <begin position="985"/>
        <end position="994"/>
    </location>
</feature>
<dbReference type="PROSITE" id="PS50105">
    <property type="entry name" value="SAM_DOMAIN"/>
    <property type="match status" value="1"/>
</dbReference>
<dbReference type="PANTHER" id="PTHR12301">
    <property type="entry name" value="SAM-DOMAIN, SH3 AND NUCLEAR LOCALIZATION SIGNALS PROTEIN RELATED"/>
    <property type="match status" value="1"/>
</dbReference>
<feature type="compositionally biased region" description="Low complexity" evidence="4">
    <location>
        <begin position="550"/>
        <end position="568"/>
    </location>
</feature>
<evidence type="ECO:0000256" key="1">
    <source>
        <dbReference type="ARBA" id="ARBA00022443"/>
    </source>
</evidence>
<feature type="compositionally biased region" description="Basic residues" evidence="4">
    <location>
        <begin position="605"/>
        <end position="616"/>
    </location>
</feature>
<dbReference type="Pfam" id="PF26285">
    <property type="entry name" value="SASH1_Homeodomain"/>
    <property type="match status" value="1"/>
</dbReference>
<dbReference type="SMART" id="SM00326">
    <property type="entry name" value="SH3"/>
    <property type="match status" value="1"/>
</dbReference>
<dbReference type="InterPro" id="IPR021090">
    <property type="entry name" value="SPIDER"/>
</dbReference>
<feature type="compositionally biased region" description="Low complexity" evidence="4">
    <location>
        <begin position="481"/>
        <end position="492"/>
    </location>
</feature>
<feature type="compositionally biased region" description="Basic and acidic residues" evidence="4">
    <location>
        <begin position="851"/>
        <end position="861"/>
    </location>
</feature>
<dbReference type="Proteomes" id="UP001318040">
    <property type="component" value="Chromosome 49"/>
</dbReference>
<keyword evidence="1 3" id="KW-0728">SH3 domain</keyword>
<accession>A0AAJ7U3I0</accession>
<protein>
    <submittedName>
        <fullName evidence="8">SAM and SH3 domain-containing protein 1-like isoform X5</fullName>
    </submittedName>
</protein>
<feature type="compositionally biased region" description="Pro residues" evidence="4">
    <location>
        <begin position="353"/>
        <end position="378"/>
    </location>
</feature>
<evidence type="ECO:0000313" key="8">
    <source>
        <dbReference type="RefSeq" id="XP_032828524.1"/>
    </source>
</evidence>
<feature type="region of interest" description="Disordered" evidence="4">
    <location>
        <begin position="945"/>
        <end position="1210"/>
    </location>
</feature>
<feature type="compositionally biased region" description="Basic and acidic residues" evidence="4">
    <location>
        <begin position="969"/>
        <end position="984"/>
    </location>
</feature>
<feature type="region of interest" description="Disordered" evidence="4">
    <location>
        <begin position="1"/>
        <end position="39"/>
    </location>
</feature>
<feature type="compositionally biased region" description="Basic residues" evidence="4">
    <location>
        <begin position="261"/>
        <end position="277"/>
    </location>
</feature>
<feature type="compositionally biased region" description="Low complexity" evidence="4">
    <location>
        <begin position="379"/>
        <end position="394"/>
    </location>
</feature>
<dbReference type="FunFam" id="2.30.30.40:FF:000021">
    <property type="entry name" value="Putative sam and sh3 domain-containing protein 1"/>
    <property type="match status" value="1"/>
</dbReference>
<organism evidence="7 8">
    <name type="scientific">Petromyzon marinus</name>
    <name type="common">Sea lamprey</name>
    <dbReference type="NCBI Taxonomy" id="7757"/>
    <lineage>
        <taxon>Eukaryota</taxon>
        <taxon>Metazoa</taxon>
        <taxon>Chordata</taxon>
        <taxon>Craniata</taxon>
        <taxon>Vertebrata</taxon>
        <taxon>Cyclostomata</taxon>
        <taxon>Hyperoartia</taxon>
        <taxon>Petromyzontiformes</taxon>
        <taxon>Petromyzontidae</taxon>
        <taxon>Petromyzon</taxon>
    </lineage>
</organism>
<feature type="compositionally biased region" description="Polar residues" evidence="4">
    <location>
        <begin position="671"/>
        <end position="684"/>
    </location>
</feature>
<feature type="domain" description="SAM" evidence="6">
    <location>
        <begin position="783"/>
        <end position="847"/>
    </location>
</feature>
<dbReference type="SUPFAM" id="SSF47769">
    <property type="entry name" value="SAM/Pointed domain"/>
    <property type="match status" value="1"/>
</dbReference>
<sequence>MEEEAAEKVDTGDESSAAVTAEPPTEGGGASSDSKQLMDDMMGVLDGSLGNIDDLAQQYAEYFNTNFDDVFDRMEELQKRQSVLELAELEEDCALHGCPAPFEDASDAVSGYSTPEVARRSSLLNANVEDGLTGKFDGRRRSKTFWQSLRKSPKASAPRADGHGKGGGGGAVAVRFVASEITMCDEDRIRLMNMVKDRQITIDEALAKLEEYESRYQRSHSLDSPRPAAERRPSCPSEDRGSVCESVDQSEEDSEGEGKFRRLHKLVSSKRKGKKKAAAAGSGGTARSDDKKRSTSLCEGSPALGGPRGLRDHLLPRPSSLDTSGPGSPTGPANLALSPLQRGSSASREPSLSSPPPLQPPTTPLLLPRPPPPPPPPRSLESSSSCDSSLGSLRPCRRADGDGGGGGGGGVPWDASETSISTTASELTGASSPSADSTPGAGTAAGAALSLADLSYSSSACGGSSSGEVTPRSPERLPLELQLQQQQQQQLQRDTELYSFVKSGAMKKTQQQQQQQPVSSPTPPSSASPSHARNSSFGGFDLRSRLGSISSVGSEETEEASGAGNHEASGGGGGAAAMAGDDAGGGGGGSSPRHSTSGFLGKTVKNVKKTMRKKMSRMYIKAVMEEEGNGTDDPTVPVPPPTEPGTEPATVERPKLTSCSSMESLRSSLSGQTVSTTDSSASNRESVKSDEAEEEEAAYNGPFCGRARVHTDFTPSPYDSDSLKLKAGDIIEIISKPPMGTWMGMLANKVGTFKFIYVDVILEEPESKAKKKPRPKRNKSKRPKPKTVQELLERIGLQEHIPAFLLNGYEDLNSFKLVEERDLDELRITNPEQRAKLLTAAELLQDYDGGSEERGSQEHLEQQQQQHGDTPRDSGCYESSDALENGRDRQSPEDPAMDSAGSPPHHHPLRRYCSVENLVFEKSHLPENIVRSVYLVIIGDDAGGAEDGTMTAEEAEGERDGGTGPEQTTARDSDEADVERRSDGGKGGALGGPGHSTRRRQRSKHEGAPPNPPDQDGRGGTEPHTDSTSSQTPPPPSIGESEKRTHPESERSSENRIPDSVEDVVPRGGSRNPDPVVATDGGGGRDGVDAAEVAVVVVAGGQQQQQRASTHGEDPGQPKPGSAEGRARRERAALHVGGDARHAAAAAATTTGTVTQTGAAASPFNRNRRSLAGDGSQTDSTPWGPRLRSHVDSDAGTGVGGRSGPPLRKGQRCHEVSLDACLEARVLALGLDLTAEPYTDKRGRGGLPAALVWRLAEEARATPAEVAPALERVRVRLLRAAREIPMAGATESSSRSRTSNSNS</sequence>
<feature type="compositionally biased region" description="Low complexity" evidence="4">
    <location>
        <begin position="1090"/>
        <end position="1106"/>
    </location>
</feature>
<feature type="compositionally biased region" description="Basic residues" evidence="4">
    <location>
        <begin position="769"/>
        <end position="785"/>
    </location>
</feature>
<feature type="compositionally biased region" description="Low complexity" evidence="4">
    <location>
        <begin position="656"/>
        <end position="670"/>
    </location>
</feature>
<feature type="region of interest" description="Disordered" evidence="4">
    <location>
        <begin position="456"/>
        <end position="702"/>
    </location>
</feature>
<feature type="compositionally biased region" description="Basic and acidic residues" evidence="4">
    <location>
        <begin position="216"/>
        <end position="242"/>
    </location>
</feature>
<keyword evidence="7" id="KW-1185">Reference proteome</keyword>
<feature type="compositionally biased region" description="Low complexity" evidence="4">
    <location>
        <begin position="456"/>
        <end position="467"/>
    </location>
</feature>
<feature type="compositionally biased region" description="Low complexity" evidence="4">
    <location>
        <begin position="1292"/>
        <end position="1303"/>
    </location>
</feature>
<evidence type="ECO:0000256" key="4">
    <source>
        <dbReference type="SAM" id="MobiDB-lite"/>
    </source>
</evidence>
<dbReference type="Gene3D" id="2.30.30.40">
    <property type="entry name" value="SH3 Domains"/>
    <property type="match status" value="1"/>
</dbReference>
<dbReference type="InterPro" id="IPR001660">
    <property type="entry name" value="SAM"/>
</dbReference>
<dbReference type="PROSITE" id="PS50002">
    <property type="entry name" value="SH3"/>
    <property type="match status" value="1"/>
</dbReference>
<gene>
    <name evidence="8" type="primary">LOC116952919</name>
</gene>
<dbReference type="CDD" id="cd11967">
    <property type="entry name" value="SH3_SASH1"/>
    <property type="match status" value="1"/>
</dbReference>
<evidence type="ECO:0000256" key="2">
    <source>
        <dbReference type="ARBA" id="ARBA00022553"/>
    </source>
</evidence>
<dbReference type="InterPro" id="IPR058666">
    <property type="entry name" value="SASH1/NUB1_homeodomain"/>
</dbReference>
<feature type="compositionally biased region" description="Basic and acidic residues" evidence="4">
    <location>
        <begin position="1125"/>
        <end position="1142"/>
    </location>
</feature>
<proteinExistence type="predicted"/>
<dbReference type="InterPro" id="IPR001452">
    <property type="entry name" value="SH3_domain"/>
</dbReference>
<dbReference type="Pfam" id="PF00536">
    <property type="entry name" value="SAM_1"/>
    <property type="match status" value="1"/>
</dbReference>
<feature type="compositionally biased region" description="Low complexity" evidence="4">
    <location>
        <begin position="415"/>
        <end position="444"/>
    </location>
</feature>
<dbReference type="SUPFAM" id="SSF50044">
    <property type="entry name" value="SH3-domain"/>
    <property type="match status" value="1"/>
</dbReference>
<dbReference type="InterPro" id="IPR051725">
    <property type="entry name" value="SAM-SH3_domain_protein"/>
</dbReference>
<evidence type="ECO:0000256" key="3">
    <source>
        <dbReference type="PROSITE-ProRule" id="PRU00192"/>
    </source>
</evidence>
<dbReference type="Pfam" id="PF12485">
    <property type="entry name" value="SPIDER"/>
    <property type="match status" value="1"/>
</dbReference>
<evidence type="ECO:0000259" key="5">
    <source>
        <dbReference type="PROSITE" id="PS50002"/>
    </source>
</evidence>